<keyword evidence="8" id="KW-1185">Reference proteome</keyword>
<dbReference type="SUPFAM" id="SSF47384">
    <property type="entry name" value="Homodimeric domain of signal transducing histidine kinase"/>
    <property type="match status" value="1"/>
</dbReference>
<dbReference type="SMART" id="SM00388">
    <property type="entry name" value="HisKA"/>
    <property type="match status" value="1"/>
</dbReference>
<dbReference type="SUPFAM" id="SSF55781">
    <property type="entry name" value="GAF domain-like"/>
    <property type="match status" value="1"/>
</dbReference>
<organism evidence="7 8">
    <name type="scientific">Halorubrum pallidum</name>
    <dbReference type="NCBI Taxonomy" id="1526114"/>
    <lineage>
        <taxon>Archaea</taxon>
        <taxon>Methanobacteriati</taxon>
        <taxon>Methanobacteriota</taxon>
        <taxon>Stenosarchaea group</taxon>
        <taxon>Halobacteria</taxon>
        <taxon>Halobacteriales</taxon>
        <taxon>Haloferacaceae</taxon>
        <taxon>Halorubrum</taxon>
    </lineage>
</organism>
<keyword evidence="3" id="KW-0808">Transferase</keyword>
<proteinExistence type="predicted"/>
<evidence type="ECO:0000256" key="3">
    <source>
        <dbReference type="ARBA" id="ARBA00022679"/>
    </source>
</evidence>
<dbReference type="InterPro" id="IPR003594">
    <property type="entry name" value="HATPase_dom"/>
</dbReference>
<feature type="domain" description="Histidine kinase" evidence="6">
    <location>
        <begin position="116"/>
        <end position="311"/>
    </location>
</feature>
<dbReference type="Proteomes" id="UP001596274">
    <property type="component" value="Unassembled WGS sequence"/>
</dbReference>
<dbReference type="Gene3D" id="1.10.287.130">
    <property type="match status" value="1"/>
</dbReference>
<dbReference type="InterPro" id="IPR036890">
    <property type="entry name" value="HATPase_C_sf"/>
</dbReference>
<evidence type="ECO:0000313" key="7">
    <source>
        <dbReference type="EMBL" id="MFC6771636.1"/>
    </source>
</evidence>
<sequence>MRRSIDEFPKPDCLATFENVVRSAVRPEAADRLGERAIDIGEVEEEPPATVHIPLVADWELIGVLSLEADAWRAWVEAEVDLYRACADLIAYTIARNERRLELRRRTEQLEQFSSVVSHDLRNPLNVLSGYLDMVDDDIPSSAHGPIDRAITRMETLVDNLLMLAKRGEAIGDTEPIAVCQVAEDAWKSIRAPHATLTIVDEIGGVQADPLRLRQLFENLFRNAVDHAGPVVDITIGPRDEADGVGMYVADDGPGVPDDVADSLFVSGVSTADSSGIGLAIVDRIADAHGWNVGVYNDGGAVFDISFGEETVVDPRESESTQTS</sequence>
<evidence type="ECO:0000259" key="6">
    <source>
        <dbReference type="PROSITE" id="PS50109"/>
    </source>
</evidence>
<gene>
    <name evidence="7" type="ORF">ACFQDD_08925</name>
</gene>
<comment type="caution">
    <text evidence="7">The sequence shown here is derived from an EMBL/GenBank/DDBJ whole genome shotgun (WGS) entry which is preliminary data.</text>
</comment>
<dbReference type="AlphaFoldDB" id="A0ABD5T621"/>
<keyword evidence="4 7" id="KW-0418">Kinase</keyword>
<dbReference type="GO" id="GO:0004673">
    <property type="term" value="F:protein histidine kinase activity"/>
    <property type="evidence" value="ECO:0007669"/>
    <property type="project" value="UniProtKB-EC"/>
</dbReference>
<accession>A0ABD5T621</accession>
<reference evidence="7 8" key="1">
    <citation type="journal article" date="2019" name="Int. J. Syst. Evol. Microbiol.">
        <title>The Global Catalogue of Microorganisms (GCM) 10K type strain sequencing project: providing services to taxonomists for standard genome sequencing and annotation.</title>
        <authorList>
            <consortium name="The Broad Institute Genomics Platform"/>
            <consortium name="The Broad Institute Genome Sequencing Center for Infectious Disease"/>
            <person name="Wu L."/>
            <person name="Ma J."/>
        </authorList>
    </citation>
    <scope>NUCLEOTIDE SEQUENCE [LARGE SCALE GENOMIC DNA]</scope>
    <source>
        <strain evidence="7 8">PJ61</strain>
    </source>
</reference>
<dbReference type="Pfam" id="PF00512">
    <property type="entry name" value="HisKA"/>
    <property type="match status" value="1"/>
</dbReference>
<keyword evidence="5" id="KW-0902">Two-component regulatory system</keyword>
<dbReference type="GO" id="GO:0000160">
    <property type="term" value="P:phosphorelay signal transduction system"/>
    <property type="evidence" value="ECO:0007669"/>
    <property type="project" value="UniProtKB-KW"/>
</dbReference>
<evidence type="ECO:0000256" key="4">
    <source>
        <dbReference type="ARBA" id="ARBA00022777"/>
    </source>
</evidence>
<dbReference type="Gene3D" id="3.30.450.40">
    <property type="match status" value="1"/>
</dbReference>
<dbReference type="EC" id="2.7.13.3" evidence="2"/>
<name>A0ABD5T621_9EURY</name>
<dbReference type="InterPro" id="IPR005467">
    <property type="entry name" value="His_kinase_dom"/>
</dbReference>
<dbReference type="SUPFAM" id="SSF55874">
    <property type="entry name" value="ATPase domain of HSP90 chaperone/DNA topoisomerase II/histidine kinase"/>
    <property type="match status" value="1"/>
</dbReference>
<dbReference type="InterPro" id="IPR003661">
    <property type="entry name" value="HisK_dim/P_dom"/>
</dbReference>
<dbReference type="PROSITE" id="PS50109">
    <property type="entry name" value="HIS_KIN"/>
    <property type="match status" value="1"/>
</dbReference>
<evidence type="ECO:0000313" key="8">
    <source>
        <dbReference type="Proteomes" id="UP001596274"/>
    </source>
</evidence>
<dbReference type="PANTHER" id="PTHR43711">
    <property type="entry name" value="TWO-COMPONENT HISTIDINE KINASE"/>
    <property type="match status" value="1"/>
</dbReference>
<dbReference type="SMART" id="SM00387">
    <property type="entry name" value="HATPase_c"/>
    <property type="match status" value="1"/>
</dbReference>
<dbReference type="Pfam" id="PF02518">
    <property type="entry name" value="HATPase_c"/>
    <property type="match status" value="1"/>
</dbReference>
<dbReference type="InterPro" id="IPR050736">
    <property type="entry name" value="Sensor_HK_Regulatory"/>
</dbReference>
<dbReference type="PANTHER" id="PTHR43711:SF1">
    <property type="entry name" value="HISTIDINE KINASE 1"/>
    <property type="match status" value="1"/>
</dbReference>
<evidence type="ECO:0000256" key="1">
    <source>
        <dbReference type="ARBA" id="ARBA00000085"/>
    </source>
</evidence>
<comment type="catalytic activity">
    <reaction evidence="1">
        <text>ATP + protein L-histidine = ADP + protein N-phospho-L-histidine.</text>
        <dbReference type="EC" id="2.7.13.3"/>
    </reaction>
</comment>
<protein>
    <recommendedName>
        <fullName evidence="2">histidine kinase</fullName>
        <ecNumber evidence="2">2.7.13.3</ecNumber>
    </recommendedName>
</protein>
<dbReference type="InterPro" id="IPR036097">
    <property type="entry name" value="HisK_dim/P_sf"/>
</dbReference>
<evidence type="ECO:0000256" key="5">
    <source>
        <dbReference type="ARBA" id="ARBA00023012"/>
    </source>
</evidence>
<dbReference type="Gene3D" id="3.30.565.10">
    <property type="entry name" value="Histidine kinase-like ATPase, C-terminal domain"/>
    <property type="match status" value="1"/>
</dbReference>
<dbReference type="CDD" id="cd00082">
    <property type="entry name" value="HisKA"/>
    <property type="match status" value="1"/>
</dbReference>
<dbReference type="InterPro" id="IPR029016">
    <property type="entry name" value="GAF-like_dom_sf"/>
</dbReference>
<dbReference type="EMBL" id="JBHSWT010000440">
    <property type="protein sequence ID" value="MFC6771636.1"/>
    <property type="molecule type" value="Genomic_DNA"/>
</dbReference>
<evidence type="ECO:0000256" key="2">
    <source>
        <dbReference type="ARBA" id="ARBA00012438"/>
    </source>
</evidence>